<name>A0ABQ9DZG3_TEGGR</name>
<evidence type="ECO:0000313" key="8">
    <source>
        <dbReference type="Proteomes" id="UP001217089"/>
    </source>
</evidence>
<dbReference type="EMBL" id="JARBDR010000921">
    <property type="protein sequence ID" value="KAJ8298626.1"/>
    <property type="molecule type" value="Genomic_DNA"/>
</dbReference>
<feature type="domain" description="Peptide chain release factor" evidence="6">
    <location>
        <begin position="240"/>
        <end position="286"/>
    </location>
</feature>
<dbReference type="Gene3D" id="3.30.70.1660">
    <property type="match status" value="1"/>
</dbReference>
<dbReference type="SUPFAM" id="SSF75620">
    <property type="entry name" value="Release factor"/>
    <property type="match status" value="1"/>
</dbReference>
<dbReference type="InterPro" id="IPR005139">
    <property type="entry name" value="PCRF"/>
</dbReference>
<evidence type="ECO:0000256" key="3">
    <source>
        <dbReference type="ARBA" id="ARBA00022917"/>
    </source>
</evidence>
<dbReference type="Proteomes" id="UP001217089">
    <property type="component" value="Unassembled WGS sequence"/>
</dbReference>
<dbReference type="InterPro" id="IPR045853">
    <property type="entry name" value="Pep_chain_release_fac_I_sf"/>
</dbReference>
<evidence type="ECO:0000256" key="4">
    <source>
        <dbReference type="SAM" id="Coils"/>
    </source>
</evidence>
<evidence type="ECO:0000259" key="5">
    <source>
        <dbReference type="Pfam" id="PF00472"/>
    </source>
</evidence>
<accession>A0ABQ9DZG3</accession>
<evidence type="ECO:0000313" key="7">
    <source>
        <dbReference type="EMBL" id="KAJ8298626.1"/>
    </source>
</evidence>
<evidence type="ECO:0000256" key="1">
    <source>
        <dbReference type="ARBA" id="ARBA00010835"/>
    </source>
</evidence>
<gene>
    <name evidence="7" type="ORF">KUTeg_022686</name>
</gene>
<comment type="similarity">
    <text evidence="1">Belongs to the prokaryotic/mitochondrial release factor family.</text>
</comment>
<organism evidence="7 8">
    <name type="scientific">Tegillarca granosa</name>
    <name type="common">Malaysian cockle</name>
    <name type="synonym">Anadara granosa</name>
    <dbReference type="NCBI Taxonomy" id="220873"/>
    <lineage>
        <taxon>Eukaryota</taxon>
        <taxon>Metazoa</taxon>
        <taxon>Spiralia</taxon>
        <taxon>Lophotrochozoa</taxon>
        <taxon>Mollusca</taxon>
        <taxon>Bivalvia</taxon>
        <taxon>Autobranchia</taxon>
        <taxon>Pteriomorphia</taxon>
        <taxon>Arcoida</taxon>
        <taxon>Arcoidea</taxon>
        <taxon>Arcidae</taxon>
        <taxon>Tegillarca</taxon>
    </lineage>
</organism>
<evidence type="ECO:0000259" key="6">
    <source>
        <dbReference type="Pfam" id="PF03462"/>
    </source>
</evidence>
<keyword evidence="2" id="KW-0488">Methylation</keyword>
<dbReference type="InterPro" id="IPR000352">
    <property type="entry name" value="Pep_chain_release_fac_I"/>
</dbReference>
<dbReference type="Pfam" id="PF03462">
    <property type="entry name" value="PCRF"/>
    <property type="match status" value="1"/>
</dbReference>
<sequence length="460" mass="53541">MADIEGNSYSCSNIIKSLFNTTMHYYLNGPLLNICWLRTCCRSYHHWKLQSILPISSRWHGQELAGFKFKFQPFSHILKTKHNSLLLTARNILCCNRVNNIQRWKLNNPTVTHFCYYSNTVQTVKTSDYRDVFDRYCDSLIEEYERIMSEAADSKLNLDDLHRRQYLAPRIDYLNEWKAKKKEYEEMIEMKKEYENSSEDAKDLITLLKADIEICENDLEDLKSQTDESDILLEVHAAVGGLRMALVSVSGKGAYKVFKFEVGVHRVQRIPKTEKGSRMHTSTMTVSVLPQPKEIDIVIEKKDLRIDTFKSMGAGGQSVNTTDSAVRIVHLPTNVKVESQEERSQIQNKAIAMIKLRTKLYQMQIENQAKKTQSQRKLQVGTANRSEKIRTYNYNQDRVTDHRIHYTKTGIRDLMSGGETLDELINTLNNESKKEIFEEMLHDFEMNEKKKDKLLKKKVS</sequence>
<feature type="coiled-coil region" evidence="4">
    <location>
        <begin position="174"/>
        <end position="225"/>
    </location>
</feature>
<keyword evidence="8" id="KW-1185">Reference proteome</keyword>
<dbReference type="InterPro" id="IPR050057">
    <property type="entry name" value="Prokaryotic/Mito_RF"/>
</dbReference>
<dbReference type="Pfam" id="PF00472">
    <property type="entry name" value="RF-1"/>
    <property type="match status" value="1"/>
</dbReference>
<feature type="domain" description="Prokaryotic-type class I peptide chain release factors" evidence="5">
    <location>
        <begin position="294"/>
        <end position="403"/>
    </location>
</feature>
<dbReference type="PANTHER" id="PTHR43804">
    <property type="entry name" value="LD18447P"/>
    <property type="match status" value="1"/>
</dbReference>
<dbReference type="PANTHER" id="PTHR43804:SF7">
    <property type="entry name" value="LD18447P"/>
    <property type="match status" value="1"/>
</dbReference>
<keyword evidence="3" id="KW-0648">Protein biosynthesis</keyword>
<proteinExistence type="inferred from homology"/>
<protein>
    <recommendedName>
        <fullName evidence="9">Prokaryotic-type class I peptide chain release factors domain-containing protein</fullName>
    </recommendedName>
</protein>
<reference evidence="7 8" key="1">
    <citation type="submission" date="2022-12" db="EMBL/GenBank/DDBJ databases">
        <title>Chromosome-level genome of Tegillarca granosa.</title>
        <authorList>
            <person name="Kim J."/>
        </authorList>
    </citation>
    <scope>NUCLEOTIDE SEQUENCE [LARGE SCALE GENOMIC DNA]</scope>
    <source>
        <strain evidence="7">Teg-2019</strain>
        <tissue evidence="7">Adductor muscle</tissue>
    </source>
</reference>
<comment type="caution">
    <text evidence="7">The sequence shown here is derived from an EMBL/GenBank/DDBJ whole genome shotgun (WGS) entry which is preliminary data.</text>
</comment>
<dbReference type="Gene3D" id="3.30.160.20">
    <property type="match status" value="1"/>
</dbReference>
<keyword evidence="4" id="KW-0175">Coiled coil</keyword>
<evidence type="ECO:0008006" key="9">
    <source>
        <dbReference type="Google" id="ProtNLM"/>
    </source>
</evidence>
<evidence type="ECO:0000256" key="2">
    <source>
        <dbReference type="ARBA" id="ARBA00022481"/>
    </source>
</evidence>